<organism evidence="1 2">
    <name type="scientific">Porphyromonas catoniae F0037</name>
    <dbReference type="NCBI Taxonomy" id="1127696"/>
    <lineage>
        <taxon>Bacteria</taxon>
        <taxon>Pseudomonadati</taxon>
        <taxon>Bacteroidota</taxon>
        <taxon>Bacteroidia</taxon>
        <taxon>Bacteroidales</taxon>
        <taxon>Porphyromonadaceae</taxon>
        <taxon>Porphyromonas</taxon>
    </lineage>
</organism>
<proteinExistence type="predicted"/>
<comment type="caution">
    <text evidence="1">The sequence shown here is derived from an EMBL/GenBank/DDBJ whole genome shotgun (WGS) entry which is preliminary data.</text>
</comment>
<protein>
    <recommendedName>
        <fullName evidence="3">Lipoprotein</fullName>
    </recommendedName>
</protein>
<dbReference type="Proteomes" id="UP000010408">
    <property type="component" value="Unassembled WGS sequence"/>
</dbReference>
<evidence type="ECO:0008006" key="3">
    <source>
        <dbReference type="Google" id="ProtNLM"/>
    </source>
</evidence>
<evidence type="ECO:0000313" key="2">
    <source>
        <dbReference type="Proteomes" id="UP000010408"/>
    </source>
</evidence>
<dbReference type="HOGENOM" id="CLU_163344_0_0_10"/>
<gene>
    <name evidence="1" type="ORF">HMPREF9134_01149</name>
</gene>
<dbReference type="EMBL" id="AMEQ01000032">
    <property type="protein sequence ID" value="EKY01049.1"/>
    <property type="molecule type" value="Genomic_DNA"/>
</dbReference>
<dbReference type="STRING" id="1127696.HMPREF9134_01149"/>
<dbReference type="PATRIC" id="fig|1127696.3.peg.1032"/>
<sequence length="126" mass="15296">MVWYMDRANALVLGVCLSACLVVCSCRGKEKREVHNVCPTTYLPQELDQLYQPLCRDRFILQELHDEFRNPTERLFPMEQRMAHKTWILEFTWREKADSLITVWYVREADTLRKLRHFRFSEHDEF</sequence>
<dbReference type="AlphaFoldDB" id="L1NBZ5"/>
<dbReference type="PROSITE" id="PS51257">
    <property type="entry name" value="PROKAR_LIPOPROTEIN"/>
    <property type="match status" value="1"/>
</dbReference>
<name>L1NBZ5_9PORP</name>
<reference evidence="1 2" key="1">
    <citation type="submission" date="2012-05" db="EMBL/GenBank/DDBJ databases">
        <authorList>
            <person name="Weinstock G."/>
            <person name="Sodergren E."/>
            <person name="Lobos E.A."/>
            <person name="Fulton L."/>
            <person name="Fulton R."/>
            <person name="Courtney L."/>
            <person name="Fronick C."/>
            <person name="O'Laughlin M."/>
            <person name="Godfrey J."/>
            <person name="Wilson R.M."/>
            <person name="Miner T."/>
            <person name="Farmer C."/>
            <person name="Delehaunty K."/>
            <person name="Cordes M."/>
            <person name="Minx P."/>
            <person name="Tomlinson C."/>
            <person name="Chen J."/>
            <person name="Wollam A."/>
            <person name="Pepin K.H."/>
            <person name="Bhonagiri V."/>
            <person name="Zhang X."/>
            <person name="Suruliraj S."/>
            <person name="Warren W."/>
            <person name="Mitreva M."/>
            <person name="Mardis E.R."/>
            <person name="Wilson R.K."/>
        </authorList>
    </citation>
    <scope>NUCLEOTIDE SEQUENCE [LARGE SCALE GENOMIC DNA]</scope>
    <source>
        <strain evidence="1 2">F0037</strain>
    </source>
</reference>
<accession>L1NBZ5</accession>
<evidence type="ECO:0000313" key="1">
    <source>
        <dbReference type="EMBL" id="EKY01049.1"/>
    </source>
</evidence>